<evidence type="ECO:0000256" key="5">
    <source>
        <dbReference type="ARBA" id="ARBA00023136"/>
    </source>
</evidence>
<evidence type="ECO:0000313" key="8">
    <source>
        <dbReference type="EMBL" id="PSK40936.1"/>
    </source>
</evidence>
<evidence type="ECO:0000313" key="9">
    <source>
        <dbReference type="Proteomes" id="UP000241107"/>
    </source>
</evidence>
<keyword evidence="4" id="KW-0653">Protein transport</keyword>
<proteinExistence type="inferred from homology"/>
<sequence>MKDSLAEGHLLPALKYCLNFLNELRTSQLSPKEYYELYIAVFDSLEYLSTYLKQSHERKQLKKDDPPFLADLYELVQYLGNIVPRLYMMIVIGTTYMSTNSESTKEIMKDMIEMCKGVQHPIRGLFLRNYLSQRSKDLLPIETEEDFEDTVDFLMTNFIEMNKLWVRLQHQGHSSERELRYRERKELKVLVGSNLVRLSQAIDDFPTEEKDFGENYYKETIYPIVTEQIIQCKDHLAQSYLIDVLIQIFPDNFHFVTIDDLLNNVFLKLHPALQKSELVSNLVDRFVTNLIYESDLSEATKKTENLGKGGESSTPEPYVNVELVFESFWEFYDNLSQLQPSVPSEEMCLILRSMIKLTLNFQPENYSNLNKIFEFAMQTLKKRNTGDEETNDRSESSLWYELLVEPINELKSIKSLLQLENFKQLYDQIPDPHFKRQLSLVIINKLLDLPEFGTMKSIEEIDDVFAYFVVLIEEQDSKVDTQKDLGIKKSIKLEGGEKVVSEDFLQRQEKVCKCLHLVSHADATDALSSLFYIKKKFLSRCPENIIYTYPTLISMITNLLRLAGYKNARRRSKDPEARAQLDQLVTYNFKNLSVVIEELYQHHQTYYSDLVLKLYLNAATIADQLQQETVAYELFHQSFVIYEENLSVSKPVKNAPSPQDPMGGSVSYQLVLAIANALANLRYFSKENYESLITKVTLYGSKLLKKQDQCRAIYNCAHLWWWCDSLIEGQSPTVIVEDGTDDAQAAKDANGEGNQEQENKNGESEKDDDHSDAEIETQLYRDGKRVLECLQKALRVADSSMDPFLLLKLFVEILNRCIVFNIYGNWYIDARYINGLIDLIRNNLANLQGQDSSRTEDDRETRLYRLIEVYFDRTLEHVADQQQSEGRLEGVVVYKHLARDSSVWNRLIYGLSRVPLNVDHEQSISEKEVEKDEKKPMNFRLVVLYAWMAITTVFALYEVLKFSLPSSLNPSLISGANGISKPKVGLSSKAGVLFANKEPSNEIIEVSYPFVPSERYGQSLHTQLLVNDTFDLWGHPLFTQYSPPDVEFNRVVLTLHVNITGIQYDRLGHLFVGGAEVWRTSTIEPGGSLVFSVFSKDVSKYLALFKEESDVLFQLDNVVTDRYTGKPHVELYADYYYDATAASDAEFGQVLVNAASSDPRYQYFDIRKPADKVYPLIKEKDPKTPPITTLSGEERLTIQLPQVSKNTTRLQLDIFASGNGDEEFWYTNVLDKYKDVFGSDDGLLGHGPLRIVNVFFDGEKIASQTQQPFIFTGGISPSFWSPIVAINAFDLPSINVDVSGLLPLLWEGGNHTISFDVSNGLDEVDGGHSGVGNGWITGVNLLTYENKDVVQATGQILHIGNRTRGNLISFGRKTFLLQIVNGILDSQLTSELTLQLANGQELSTVASLFSKGEISNVQQYLNLGNKQTVVHTGHNAKSFILLNKYDLEDRIHQTNVSLSYPLVLDYNQNGTNNAYDLDVSIVYSVATTLDIDDHRVMASAIGQNATSVFYLRPSGNHGDAKMTTRYSIQVSGPTKDFTYKRRVDADHGSITYDQDNYEENTSDWSEIDQLIEELASINGTDHGPLPELPTVW</sequence>
<keyword evidence="3" id="KW-0813">Transport</keyword>
<organism evidence="8 9">
    <name type="scientific">Candidozyma pseudohaemuli</name>
    <dbReference type="NCBI Taxonomy" id="418784"/>
    <lineage>
        <taxon>Eukaryota</taxon>
        <taxon>Fungi</taxon>
        <taxon>Dikarya</taxon>
        <taxon>Ascomycota</taxon>
        <taxon>Saccharomycotina</taxon>
        <taxon>Pichiomycetes</taxon>
        <taxon>Metschnikowiaceae</taxon>
        <taxon>Candidozyma</taxon>
    </lineage>
</organism>
<name>A0A2P7YYA6_9ASCO</name>
<dbReference type="GO" id="GO:0030906">
    <property type="term" value="C:retromer, cargo-selective complex"/>
    <property type="evidence" value="ECO:0007669"/>
    <property type="project" value="InterPro"/>
</dbReference>
<feature type="region of interest" description="Disordered" evidence="6">
    <location>
        <begin position="744"/>
        <end position="773"/>
    </location>
</feature>
<dbReference type="GeneID" id="36563995"/>
<dbReference type="Proteomes" id="UP000241107">
    <property type="component" value="Unassembled WGS sequence"/>
</dbReference>
<reference evidence="8 9" key="1">
    <citation type="submission" date="2018-03" db="EMBL/GenBank/DDBJ databases">
        <title>Candida pseudohaemulonii genome assembly and annotation.</title>
        <authorList>
            <person name="Munoz J.F."/>
            <person name="Gade L.G."/>
            <person name="Chow N.A."/>
            <person name="Litvintseva A.P."/>
            <person name="Loparev V.N."/>
            <person name="Cuomo C.A."/>
        </authorList>
    </citation>
    <scope>NUCLEOTIDE SEQUENCE [LARGE SCALE GENOMIC DNA]</scope>
    <source>
        <strain evidence="8 9">B12108</strain>
    </source>
</reference>
<accession>A0A2P7YYA6</accession>
<dbReference type="GO" id="GO:0005829">
    <property type="term" value="C:cytosol"/>
    <property type="evidence" value="ECO:0007669"/>
    <property type="project" value="GOC"/>
</dbReference>
<gene>
    <name evidence="8" type="ORF">C7M61_000602</name>
</gene>
<dbReference type="InterPro" id="IPR056948">
    <property type="entry name" value="PNGaseA_N"/>
</dbReference>
<dbReference type="PANTHER" id="PTHR11099">
    <property type="entry name" value="VACUOLAR SORTING PROTEIN 35"/>
    <property type="match status" value="1"/>
</dbReference>
<dbReference type="VEuPathDB" id="FungiDB:C7M61_000602"/>
<evidence type="ECO:0000256" key="6">
    <source>
        <dbReference type="SAM" id="MobiDB-lite"/>
    </source>
</evidence>
<evidence type="ECO:0000259" key="7">
    <source>
        <dbReference type="Pfam" id="PF12222"/>
    </source>
</evidence>
<evidence type="ECO:0000256" key="3">
    <source>
        <dbReference type="ARBA" id="ARBA00022448"/>
    </source>
</evidence>
<feature type="domain" description="Peptide N-acetyl-beta-D-glucosaminyl asparaginase amidase A N-terminal" evidence="7">
    <location>
        <begin position="1009"/>
        <end position="1359"/>
    </location>
</feature>
<dbReference type="InterPro" id="IPR042491">
    <property type="entry name" value="Vps35_C"/>
</dbReference>
<comment type="subcellular location">
    <subcellularLocation>
        <location evidence="1">Membrane</location>
        <topology evidence="1">Peripheral membrane protein</topology>
    </subcellularLocation>
</comment>
<dbReference type="GO" id="GO:0005770">
    <property type="term" value="C:late endosome"/>
    <property type="evidence" value="ECO:0007669"/>
    <property type="project" value="TreeGrafter"/>
</dbReference>
<evidence type="ECO:0000256" key="4">
    <source>
        <dbReference type="ARBA" id="ARBA00022927"/>
    </source>
</evidence>
<evidence type="ECO:0000256" key="2">
    <source>
        <dbReference type="ARBA" id="ARBA00006536"/>
    </source>
</evidence>
<dbReference type="EMBL" id="PYFQ01000001">
    <property type="protein sequence ID" value="PSK40936.1"/>
    <property type="molecule type" value="Genomic_DNA"/>
</dbReference>
<dbReference type="RefSeq" id="XP_024715635.1">
    <property type="nucleotide sequence ID" value="XM_024856036.1"/>
</dbReference>
<dbReference type="PANTHER" id="PTHR11099:SF0">
    <property type="entry name" value="VACUOLAR PROTEIN SORTING-ASSOCIATED PROTEIN 35"/>
    <property type="match status" value="1"/>
</dbReference>
<dbReference type="Gene3D" id="1.25.40.660">
    <property type="entry name" value="Vacuolar protein sorting-associated protein 35, helical subcomplex Vps35-C"/>
    <property type="match status" value="1"/>
</dbReference>
<dbReference type="Pfam" id="PF03635">
    <property type="entry name" value="Vps35"/>
    <property type="match status" value="1"/>
</dbReference>
<dbReference type="GO" id="GO:0006886">
    <property type="term" value="P:intracellular protein transport"/>
    <property type="evidence" value="ECO:0007669"/>
    <property type="project" value="TreeGrafter"/>
</dbReference>
<dbReference type="GO" id="GO:0042147">
    <property type="term" value="P:retrograde transport, endosome to Golgi"/>
    <property type="evidence" value="ECO:0007669"/>
    <property type="project" value="InterPro"/>
</dbReference>
<dbReference type="OrthoDB" id="10258141at2759"/>
<feature type="compositionally biased region" description="Basic and acidic residues" evidence="6">
    <location>
        <begin position="757"/>
        <end position="773"/>
    </location>
</feature>
<dbReference type="InterPro" id="IPR005378">
    <property type="entry name" value="Vps35"/>
</dbReference>
<dbReference type="Pfam" id="PF12222">
    <property type="entry name" value="PNGaseA"/>
    <property type="match status" value="1"/>
</dbReference>
<comment type="caution">
    <text evidence="8">The sequence shown here is derived from an EMBL/GenBank/DDBJ whole genome shotgun (WGS) entry which is preliminary data.</text>
</comment>
<dbReference type="STRING" id="418784.A0A2P7YYA6"/>
<evidence type="ECO:0000256" key="1">
    <source>
        <dbReference type="ARBA" id="ARBA00004170"/>
    </source>
</evidence>
<comment type="similarity">
    <text evidence="2">Belongs to the VPS35 family.</text>
</comment>
<keyword evidence="5" id="KW-0472">Membrane</keyword>
<protein>
    <recommendedName>
        <fullName evidence="7">Peptide N-acetyl-beta-D-glucosaminyl asparaginase amidase A N-terminal domain-containing protein</fullName>
    </recommendedName>
</protein>
<keyword evidence="9" id="KW-1185">Reference proteome</keyword>